<dbReference type="GO" id="GO:0004045">
    <property type="term" value="F:peptidyl-tRNA hydrolase activity"/>
    <property type="evidence" value="ECO:0007669"/>
    <property type="project" value="UniProtKB-EC"/>
</dbReference>
<comment type="caution">
    <text evidence="10">The sequence shown here is derived from an EMBL/GenBank/DDBJ whole genome shotgun (WGS) entry which is preliminary data.</text>
</comment>
<dbReference type="InterPro" id="IPR018171">
    <property type="entry name" value="Pept_tRNA_hydro_CS"/>
</dbReference>
<comment type="subcellular location">
    <subcellularLocation>
        <location evidence="7">Cytoplasm</location>
    </subcellularLocation>
</comment>
<gene>
    <name evidence="7 10" type="primary">pth</name>
    <name evidence="10" type="ORF">LQ318_16555</name>
</gene>
<keyword evidence="2 7" id="KW-0820">tRNA-binding</keyword>
<dbReference type="PROSITE" id="PS01195">
    <property type="entry name" value="PEPT_TRNA_HYDROL_1"/>
    <property type="match status" value="1"/>
</dbReference>
<dbReference type="PROSITE" id="PS01196">
    <property type="entry name" value="PEPT_TRNA_HYDROL_2"/>
    <property type="match status" value="1"/>
</dbReference>
<comment type="function">
    <text evidence="7">Hydrolyzes ribosome-free peptidyl-tRNAs (with 1 or more amino acids incorporated), which drop off the ribosome during protein synthesis, or as a result of ribosome stalling.</text>
</comment>
<name>A0ABT3Q339_9BACT</name>
<dbReference type="InterPro" id="IPR036416">
    <property type="entry name" value="Pept_tRNA_hydro_sf"/>
</dbReference>
<dbReference type="EMBL" id="JAJNDC010000006">
    <property type="protein sequence ID" value="MCW9714518.1"/>
    <property type="molecule type" value="Genomic_DNA"/>
</dbReference>
<keyword evidence="7" id="KW-0963">Cytoplasm</keyword>
<comment type="similarity">
    <text evidence="5 7 9">Belongs to the PTH family.</text>
</comment>
<evidence type="ECO:0000256" key="2">
    <source>
        <dbReference type="ARBA" id="ARBA00022555"/>
    </source>
</evidence>
<reference evidence="10 11" key="1">
    <citation type="submission" date="2021-11" db="EMBL/GenBank/DDBJ databases">
        <title>Aliifidinibius sp. nov., a new bacterium isolated from saline soil.</title>
        <authorList>
            <person name="Galisteo C."/>
            <person name="De La Haba R."/>
            <person name="Sanchez-Porro C."/>
            <person name="Ventosa A."/>
        </authorList>
    </citation>
    <scope>NUCLEOTIDE SEQUENCE [LARGE SCALE GENOMIC DNA]</scope>
    <source>
        <strain evidence="10 11">KACC 190600</strain>
    </source>
</reference>
<dbReference type="Proteomes" id="UP001207337">
    <property type="component" value="Unassembled WGS sequence"/>
</dbReference>
<evidence type="ECO:0000256" key="6">
    <source>
        <dbReference type="ARBA" id="ARBA00050038"/>
    </source>
</evidence>
<feature type="binding site" evidence="7">
    <location>
        <position position="64"/>
    </location>
    <ligand>
        <name>tRNA</name>
        <dbReference type="ChEBI" id="CHEBI:17843"/>
    </ligand>
</feature>
<dbReference type="PANTHER" id="PTHR17224:SF1">
    <property type="entry name" value="PEPTIDYL-TRNA HYDROLASE"/>
    <property type="match status" value="1"/>
</dbReference>
<dbReference type="RefSeq" id="WP_265791856.1">
    <property type="nucleotide sequence ID" value="NZ_BAABRS010000006.1"/>
</dbReference>
<evidence type="ECO:0000256" key="8">
    <source>
        <dbReference type="RuleBase" id="RU000673"/>
    </source>
</evidence>
<feature type="binding site" evidence="7">
    <location>
        <position position="112"/>
    </location>
    <ligand>
        <name>tRNA</name>
        <dbReference type="ChEBI" id="CHEBI:17843"/>
    </ligand>
</feature>
<evidence type="ECO:0000256" key="1">
    <source>
        <dbReference type="ARBA" id="ARBA00013260"/>
    </source>
</evidence>
<feature type="site" description="Stabilizes the basic form of H active site to accept a proton" evidence="7">
    <location>
        <position position="91"/>
    </location>
</feature>
<dbReference type="Gene3D" id="3.40.50.1470">
    <property type="entry name" value="Peptidyl-tRNA hydrolase"/>
    <property type="match status" value="1"/>
</dbReference>
<keyword evidence="11" id="KW-1185">Reference proteome</keyword>
<proteinExistence type="inferred from homology"/>
<dbReference type="Pfam" id="PF01195">
    <property type="entry name" value="Pept_tRNA_hydro"/>
    <property type="match status" value="1"/>
</dbReference>
<evidence type="ECO:0000256" key="5">
    <source>
        <dbReference type="ARBA" id="ARBA00038063"/>
    </source>
</evidence>
<organism evidence="10 11">
    <name type="scientific">Fodinibius salicampi</name>
    <dbReference type="NCBI Taxonomy" id="1920655"/>
    <lineage>
        <taxon>Bacteria</taxon>
        <taxon>Pseudomonadati</taxon>
        <taxon>Balneolota</taxon>
        <taxon>Balneolia</taxon>
        <taxon>Balneolales</taxon>
        <taxon>Balneolaceae</taxon>
        <taxon>Fodinibius</taxon>
    </lineage>
</organism>
<evidence type="ECO:0000256" key="3">
    <source>
        <dbReference type="ARBA" id="ARBA00022801"/>
    </source>
</evidence>
<feature type="binding site" evidence="7">
    <location>
        <position position="14"/>
    </location>
    <ligand>
        <name>tRNA</name>
        <dbReference type="ChEBI" id="CHEBI:17843"/>
    </ligand>
</feature>
<evidence type="ECO:0000256" key="4">
    <source>
        <dbReference type="ARBA" id="ARBA00022884"/>
    </source>
</evidence>
<feature type="binding site" evidence="7">
    <location>
        <position position="66"/>
    </location>
    <ligand>
        <name>tRNA</name>
        <dbReference type="ChEBI" id="CHEBI:17843"/>
    </ligand>
</feature>
<dbReference type="NCBIfam" id="TIGR00447">
    <property type="entry name" value="pth"/>
    <property type="match status" value="1"/>
</dbReference>
<feature type="active site" description="Proton acceptor" evidence="7">
    <location>
        <position position="19"/>
    </location>
</feature>
<dbReference type="CDD" id="cd00462">
    <property type="entry name" value="PTH"/>
    <property type="match status" value="1"/>
</dbReference>
<keyword evidence="4 7" id="KW-0694">RNA-binding</keyword>
<comment type="catalytic activity">
    <reaction evidence="7 8">
        <text>an N-acyl-L-alpha-aminoacyl-tRNA + H2O = an N-acyl-L-amino acid + a tRNA + H(+)</text>
        <dbReference type="Rhea" id="RHEA:54448"/>
        <dbReference type="Rhea" id="RHEA-COMP:10123"/>
        <dbReference type="Rhea" id="RHEA-COMP:13883"/>
        <dbReference type="ChEBI" id="CHEBI:15377"/>
        <dbReference type="ChEBI" id="CHEBI:15378"/>
        <dbReference type="ChEBI" id="CHEBI:59874"/>
        <dbReference type="ChEBI" id="CHEBI:78442"/>
        <dbReference type="ChEBI" id="CHEBI:138191"/>
        <dbReference type="EC" id="3.1.1.29"/>
    </reaction>
</comment>
<dbReference type="EC" id="3.1.1.29" evidence="1 7"/>
<dbReference type="PANTHER" id="PTHR17224">
    <property type="entry name" value="PEPTIDYL-TRNA HYDROLASE"/>
    <property type="match status" value="1"/>
</dbReference>
<sequence>MPIIVGLGNPGRKYEGTRHNIGFKFIDQLAESLSVRMGPGKGPFHIGKTSRAGKNIYLVKPTTYMNNSGDAVQQVLNWYKTDIDSCMVCYDDLNLDIGTIRLRPGGSAGGHNGIKDIIQKLGTENFPRLRLGIGNEFPKGQQVNYVLSPFTDKEEQAINAAIDRAIDAVFTYVRDGIEQAMNDYN</sequence>
<accession>A0ABT3Q339</accession>
<evidence type="ECO:0000313" key="11">
    <source>
        <dbReference type="Proteomes" id="UP001207337"/>
    </source>
</evidence>
<dbReference type="SUPFAM" id="SSF53178">
    <property type="entry name" value="Peptidyl-tRNA hydrolase-like"/>
    <property type="match status" value="1"/>
</dbReference>
<evidence type="ECO:0000256" key="7">
    <source>
        <dbReference type="HAMAP-Rule" id="MF_00083"/>
    </source>
</evidence>
<comment type="function">
    <text evidence="7">Catalyzes the release of premature peptidyl moieties from peptidyl-tRNA molecules trapped in stalled 50S ribosomal subunits, and thus maintains levels of free tRNAs and 50S ribosomes.</text>
</comment>
<evidence type="ECO:0000313" key="10">
    <source>
        <dbReference type="EMBL" id="MCW9714518.1"/>
    </source>
</evidence>
<comment type="subunit">
    <text evidence="7">Monomer.</text>
</comment>
<feature type="site" description="Discriminates between blocked and unblocked aminoacyl-tRNA" evidence="7">
    <location>
        <position position="9"/>
    </location>
</feature>
<dbReference type="HAMAP" id="MF_00083">
    <property type="entry name" value="Pept_tRNA_hydro_bact"/>
    <property type="match status" value="1"/>
</dbReference>
<keyword evidence="3 7" id="KW-0378">Hydrolase</keyword>
<dbReference type="InterPro" id="IPR001328">
    <property type="entry name" value="Pept_tRNA_hydro"/>
</dbReference>
<evidence type="ECO:0000256" key="9">
    <source>
        <dbReference type="RuleBase" id="RU004320"/>
    </source>
</evidence>
<protein>
    <recommendedName>
        <fullName evidence="6 7">Peptidyl-tRNA hydrolase</fullName>
        <shortName evidence="7">Pth</shortName>
        <ecNumber evidence="1 7">3.1.1.29</ecNumber>
    </recommendedName>
</protein>